<keyword evidence="5" id="KW-0521">NADP</keyword>
<comment type="similarity">
    <text evidence="2">Belongs to the FAD-binding monooxygenase family.</text>
</comment>
<gene>
    <name evidence="9" type="ORF">LK12_20195</name>
</gene>
<dbReference type="InterPro" id="IPR020946">
    <property type="entry name" value="Flavin_mOase-like"/>
</dbReference>
<evidence type="ECO:0000256" key="4">
    <source>
        <dbReference type="ARBA" id="ARBA00022827"/>
    </source>
</evidence>
<dbReference type="OrthoDB" id="312624at2"/>
<keyword evidence="6" id="KW-0560">Oxidoreductase</keyword>
<dbReference type="EMBL" id="JTDI01000007">
    <property type="protein sequence ID" value="KHK89443.1"/>
    <property type="molecule type" value="Genomic_DNA"/>
</dbReference>
<keyword evidence="10" id="KW-1185">Reference proteome</keyword>
<dbReference type="GO" id="GO:0050660">
    <property type="term" value="F:flavin adenine dinucleotide binding"/>
    <property type="evidence" value="ECO:0007669"/>
    <property type="project" value="InterPro"/>
</dbReference>
<reference evidence="9 10" key="1">
    <citation type="submission" date="2014-10" db="EMBL/GenBank/DDBJ databases">
        <title>Genome sequence of Novosphingobium malaysiense MUSC 273(T).</title>
        <authorList>
            <person name="Lee L.-H."/>
        </authorList>
    </citation>
    <scope>NUCLEOTIDE SEQUENCE [LARGE SCALE GENOMIC DNA]</scope>
    <source>
        <strain evidence="9 10">MUSC 273</strain>
    </source>
</reference>
<evidence type="ECO:0000256" key="1">
    <source>
        <dbReference type="ARBA" id="ARBA00001974"/>
    </source>
</evidence>
<evidence type="ECO:0000256" key="7">
    <source>
        <dbReference type="ARBA" id="ARBA00023033"/>
    </source>
</evidence>
<evidence type="ECO:0000256" key="8">
    <source>
        <dbReference type="SAM" id="MobiDB-lite"/>
    </source>
</evidence>
<comment type="caution">
    <text evidence="9">The sequence shown here is derived from an EMBL/GenBank/DDBJ whole genome shotgun (WGS) entry which is preliminary data.</text>
</comment>
<evidence type="ECO:0000256" key="3">
    <source>
        <dbReference type="ARBA" id="ARBA00022630"/>
    </source>
</evidence>
<dbReference type="GO" id="GO:0004499">
    <property type="term" value="F:N,N-dimethylaniline monooxygenase activity"/>
    <property type="evidence" value="ECO:0007669"/>
    <property type="project" value="InterPro"/>
</dbReference>
<dbReference type="RefSeq" id="WP_039288273.1">
    <property type="nucleotide sequence ID" value="NZ_JTDI01000007.1"/>
</dbReference>
<dbReference type="Pfam" id="PF13450">
    <property type="entry name" value="NAD_binding_8"/>
    <property type="match status" value="1"/>
</dbReference>
<dbReference type="PANTHER" id="PTHR43098:SF4">
    <property type="entry name" value="BLR3857 PROTEIN"/>
    <property type="match status" value="1"/>
</dbReference>
<evidence type="ECO:0000256" key="5">
    <source>
        <dbReference type="ARBA" id="ARBA00022857"/>
    </source>
</evidence>
<dbReference type="Proteomes" id="UP000031057">
    <property type="component" value="Unassembled WGS sequence"/>
</dbReference>
<keyword evidence="3" id="KW-0285">Flavoprotein</keyword>
<protein>
    <submittedName>
        <fullName evidence="9">Monooxygenase</fullName>
    </submittedName>
</protein>
<feature type="region of interest" description="Disordered" evidence="8">
    <location>
        <begin position="1"/>
        <end position="20"/>
    </location>
</feature>
<dbReference type="InterPro" id="IPR050775">
    <property type="entry name" value="FAD-binding_Monooxygenases"/>
</dbReference>
<dbReference type="AlphaFoldDB" id="A0A0B1ZJG5"/>
<sequence>MKCQTTNVPAPEDIDIPALKEKYRQEREKRMRREGQNQYAAPEDHFVHDTREHDPFTPVVPRDAVEEDLDVAILGGGWTGIMAGYHLTKAGVTNFRHIEHAGGFGGTWYWNRYPGIQCDNDAYCYLPLLEEMGYMPSKKFSDGKEIFDYIQMIADRFDFRDKALFHTEITGMKWDESIKRWRISTDRDDEIRARFVMMCGGTLSTPKFPAVPGIHRFNGKMFHTSRWDYDYTGGSWENPVIDKLGDKRVAILGTGATSIQAVPYLGKYAKELYVIQRTPSSVDERPNPPTDPDWVASLEPGWQAERQQNFLRAANEIIPPGDPDLVCDIWTEINRNLNAELEAEGWPEIGMEEFMRRREVMDFRVMERLRNRVASIVEDPDTAEALKPYYRFMCKRPLSNNEYYETFNRPNVHLMDVSKTAGLEAMTENGFIHEGKEYEIDCMIFASGFEVTSELKRRWGIETVEGRDGVSIYDHWADGPLTLHGTMTHHFPNMFFTGYVQGGLNANTTLQFGEQGRHASYIISEAMKRGIKAVEPTQEGQDAYVREFREKELDLSIILNECTPSYFTNEGEKEAKWFLFRGWGPGWDDFQRLVRDWREEGSMEGMRLDS</sequence>
<comment type="cofactor">
    <cofactor evidence="1">
        <name>FAD</name>
        <dbReference type="ChEBI" id="CHEBI:57692"/>
    </cofactor>
</comment>
<organism evidence="9 10">
    <name type="scientific">Novosphingobium malaysiense</name>
    <dbReference type="NCBI Taxonomy" id="1348853"/>
    <lineage>
        <taxon>Bacteria</taxon>
        <taxon>Pseudomonadati</taxon>
        <taxon>Pseudomonadota</taxon>
        <taxon>Alphaproteobacteria</taxon>
        <taxon>Sphingomonadales</taxon>
        <taxon>Sphingomonadaceae</taxon>
        <taxon>Novosphingobium</taxon>
    </lineage>
</organism>
<name>A0A0B1ZJG5_9SPHN</name>
<dbReference type="PANTHER" id="PTHR43098">
    <property type="entry name" value="L-ORNITHINE N(5)-MONOOXYGENASE-RELATED"/>
    <property type="match status" value="1"/>
</dbReference>
<keyword evidence="4" id="KW-0274">FAD</keyword>
<dbReference type="InterPro" id="IPR036188">
    <property type="entry name" value="FAD/NAD-bd_sf"/>
</dbReference>
<evidence type="ECO:0000313" key="9">
    <source>
        <dbReference type="EMBL" id="KHK89443.1"/>
    </source>
</evidence>
<keyword evidence="7 9" id="KW-0503">Monooxygenase</keyword>
<evidence type="ECO:0000256" key="2">
    <source>
        <dbReference type="ARBA" id="ARBA00010139"/>
    </source>
</evidence>
<dbReference type="SUPFAM" id="SSF51905">
    <property type="entry name" value="FAD/NAD(P)-binding domain"/>
    <property type="match status" value="1"/>
</dbReference>
<proteinExistence type="inferred from homology"/>
<evidence type="ECO:0000313" key="10">
    <source>
        <dbReference type="Proteomes" id="UP000031057"/>
    </source>
</evidence>
<accession>A0A0B1ZJG5</accession>
<dbReference type="STRING" id="1348853.LK12_20195"/>
<evidence type="ECO:0000256" key="6">
    <source>
        <dbReference type="ARBA" id="ARBA00023002"/>
    </source>
</evidence>
<dbReference type="GO" id="GO:0050661">
    <property type="term" value="F:NADP binding"/>
    <property type="evidence" value="ECO:0007669"/>
    <property type="project" value="InterPro"/>
</dbReference>
<dbReference type="Pfam" id="PF00743">
    <property type="entry name" value="FMO-like"/>
    <property type="match status" value="1"/>
</dbReference>
<dbReference type="Gene3D" id="3.50.50.60">
    <property type="entry name" value="FAD/NAD(P)-binding domain"/>
    <property type="match status" value="2"/>
</dbReference>